<gene>
    <name evidence="1" type="ORF">MO867_17940</name>
</gene>
<name>A0A9X2ERT7_9GAMM</name>
<evidence type="ECO:0000313" key="2">
    <source>
        <dbReference type="Proteomes" id="UP001139028"/>
    </source>
</evidence>
<sequence>MGVDILEARLSMDDSDCSLGGVVGGRPIRCQGLEWVRRSVPVIINREQVMAMVKCKECGESVSTKAKMCPGCGAPAPKKGIGIIGLLAVGFVGYIAYQAGGPLADYAERVEVERSQGGYSQSKAQIAPKPPAWYFGEFSDEMTGEVTKVARLHSVNTTQFDWPYSLPKGSTLSLVIRKTGKWQDAYFSIDKGQMLCSASKCDFRIKIGDSEAELWPGIQSPTYDSDVIFIENDYTLRQALKAGRPLKVGIKFHKAGERVFEFETAGYKPI</sequence>
<dbReference type="RefSeq" id="WP_252471726.1">
    <property type="nucleotide sequence ID" value="NZ_JALBWM010000114.1"/>
</dbReference>
<protein>
    <recommendedName>
        <fullName evidence="3">Zinc ribbon domain-containing protein</fullName>
    </recommendedName>
</protein>
<organism evidence="1 2">
    <name type="scientific">Microbulbifer okhotskensis</name>
    <dbReference type="NCBI Taxonomy" id="2926617"/>
    <lineage>
        <taxon>Bacteria</taxon>
        <taxon>Pseudomonadati</taxon>
        <taxon>Pseudomonadota</taxon>
        <taxon>Gammaproteobacteria</taxon>
        <taxon>Cellvibrionales</taxon>
        <taxon>Microbulbiferaceae</taxon>
        <taxon>Microbulbifer</taxon>
    </lineage>
</organism>
<dbReference type="AlphaFoldDB" id="A0A9X2ERT7"/>
<evidence type="ECO:0008006" key="3">
    <source>
        <dbReference type="Google" id="ProtNLM"/>
    </source>
</evidence>
<keyword evidence="2" id="KW-1185">Reference proteome</keyword>
<evidence type="ECO:0000313" key="1">
    <source>
        <dbReference type="EMBL" id="MCO1336215.1"/>
    </source>
</evidence>
<proteinExistence type="predicted"/>
<dbReference type="Proteomes" id="UP001139028">
    <property type="component" value="Unassembled WGS sequence"/>
</dbReference>
<dbReference type="EMBL" id="JALBWM010000114">
    <property type="protein sequence ID" value="MCO1336215.1"/>
    <property type="molecule type" value="Genomic_DNA"/>
</dbReference>
<comment type="caution">
    <text evidence="1">The sequence shown here is derived from an EMBL/GenBank/DDBJ whole genome shotgun (WGS) entry which is preliminary data.</text>
</comment>
<accession>A0A9X2ERT7</accession>
<reference evidence="1" key="1">
    <citation type="journal article" date="2022" name="Arch. Microbiol.">
        <title>Microbulbifer okhotskensis sp. nov., isolated from a deep bottom sediment of the Okhotsk Sea.</title>
        <authorList>
            <person name="Romanenko L."/>
            <person name="Kurilenko V."/>
            <person name="Otstavnykh N."/>
            <person name="Velansky P."/>
            <person name="Isaeva M."/>
            <person name="Mikhailov V."/>
        </authorList>
    </citation>
    <scope>NUCLEOTIDE SEQUENCE</scope>
    <source>
        <strain evidence="1">OS29</strain>
    </source>
</reference>